<sequence length="294" mass="33208">MSTQLGMRRQNNGGRMEYYRAQVSAKKDCIPALVNTIFQNPPLPLSQYDCIHASRKVLCGNCSTRIGVSYEFPPSPQPLDAPPLTPFIAPLESSEKKTKLSKKNAAVVQDKLKSFGRLVCNAERDKRKYRHLPDAIHFPCTLIHSLVTNFESISNCIDLDPYLLNWIHRVDYRLQLDDVLSDLRVLIKPKSKPKSKTSMNYSKKGKRKARFISPDRESGYDQDETMVESDDSLAFVSEETLAANNPVPVTSKQANSSGKPKSKRPRSQQQTLAEANELYGRKYNTTRTERAARG</sequence>
<evidence type="ECO:0000313" key="3">
    <source>
        <dbReference type="Proteomes" id="UP000297245"/>
    </source>
</evidence>
<organism evidence="2 3">
    <name type="scientific">Dendrothele bispora (strain CBS 962.96)</name>
    <dbReference type="NCBI Taxonomy" id="1314807"/>
    <lineage>
        <taxon>Eukaryota</taxon>
        <taxon>Fungi</taxon>
        <taxon>Dikarya</taxon>
        <taxon>Basidiomycota</taxon>
        <taxon>Agaricomycotina</taxon>
        <taxon>Agaricomycetes</taxon>
        <taxon>Agaricomycetidae</taxon>
        <taxon>Agaricales</taxon>
        <taxon>Agaricales incertae sedis</taxon>
        <taxon>Dendrothele</taxon>
    </lineage>
</organism>
<dbReference type="AlphaFoldDB" id="A0A4S8KJM8"/>
<feature type="region of interest" description="Disordered" evidence="1">
    <location>
        <begin position="275"/>
        <end position="294"/>
    </location>
</feature>
<dbReference type="EMBL" id="ML181671">
    <property type="protein sequence ID" value="THU75696.1"/>
    <property type="molecule type" value="Genomic_DNA"/>
</dbReference>
<evidence type="ECO:0000256" key="1">
    <source>
        <dbReference type="SAM" id="MobiDB-lite"/>
    </source>
</evidence>
<reference evidence="2 3" key="1">
    <citation type="journal article" date="2019" name="Nat. Ecol. Evol.">
        <title>Megaphylogeny resolves global patterns of mushroom evolution.</title>
        <authorList>
            <person name="Varga T."/>
            <person name="Krizsan K."/>
            <person name="Foldi C."/>
            <person name="Dima B."/>
            <person name="Sanchez-Garcia M."/>
            <person name="Sanchez-Ramirez S."/>
            <person name="Szollosi G.J."/>
            <person name="Szarkandi J.G."/>
            <person name="Papp V."/>
            <person name="Albert L."/>
            <person name="Andreopoulos W."/>
            <person name="Angelini C."/>
            <person name="Antonin V."/>
            <person name="Barry K.W."/>
            <person name="Bougher N.L."/>
            <person name="Buchanan P."/>
            <person name="Buyck B."/>
            <person name="Bense V."/>
            <person name="Catcheside P."/>
            <person name="Chovatia M."/>
            <person name="Cooper J."/>
            <person name="Damon W."/>
            <person name="Desjardin D."/>
            <person name="Finy P."/>
            <person name="Geml J."/>
            <person name="Haridas S."/>
            <person name="Hughes K."/>
            <person name="Justo A."/>
            <person name="Karasinski D."/>
            <person name="Kautmanova I."/>
            <person name="Kiss B."/>
            <person name="Kocsube S."/>
            <person name="Kotiranta H."/>
            <person name="LaButti K.M."/>
            <person name="Lechner B.E."/>
            <person name="Liimatainen K."/>
            <person name="Lipzen A."/>
            <person name="Lukacs Z."/>
            <person name="Mihaltcheva S."/>
            <person name="Morgado L.N."/>
            <person name="Niskanen T."/>
            <person name="Noordeloos M.E."/>
            <person name="Ohm R.A."/>
            <person name="Ortiz-Santana B."/>
            <person name="Ovrebo C."/>
            <person name="Racz N."/>
            <person name="Riley R."/>
            <person name="Savchenko A."/>
            <person name="Shiryaev A."/>
            <person name="Soop K."/>
            <person name="Spirin V."/>
            <person name="Szebenyi C."/>
            <person name="Tomsovsky M."/>
            <person name="Tulloss R.E."/>
            <person name="Uehling J."/>
            <person name="Grigoriev I.V."/>
            <person name="Vagvolgyi C."/>
            <person name="Papp T."/>
            <person name="Martin F.M."/>
            <person name="Miettinen O."/>
            <person name="Hibbett D.S."/>
            <person name="Nagy L.G."/>
        </authorList>
    </citation>
    <scope>NUCLEOTIDE SEQUENCE [LARGE SCALE GENOMIC DNA]</scope>
    <source>
        <strain evidence="2 3">CBS 962.96</strain>
    </source>
</reference>
<protein>
    <submittedName>
        <fullName evidence="2">Uncharacterized protein</fullName>
    </submittedName>
</protein>
<feature type="region of interest" description="Disordered" evidence="1">
    <location>
        <begin position="191"/>
        <end position="228"/>
    </location>
</feature>
<accession>A0A4S8KJM8</accession>
<feature type="region of interest" description="Disordered" evidence="1">
    <location>
        <begin position="241"/>
        <end position="270"/>
    </location>
</feature>
<keyword evidence="3" id="KW-1185">Reference proteome</keyword>
<proteinExistence type="predicted"/>
<gene>
    <name evidence="2" type="ORF">K435DRAFT_880336</name>
</gene>
<evidence type="ECO:0000313" key="2">
    <source>
        <dbReference type="EMBL" id="THU75696.1"/>
    </source>
</evidence>
<name>A0A4S8KJM8_DENBC</name>
<dbReference type="Proteomes" id="UP000297245">
    <property type="component" value="Unassembled WGS sequence"/>
</dbReference>